<feature type="region of interest" description="Disordered" evidence="2">
    <location>
        <begin position="1"/>
        <end position="24"/>
    </location>
</feature>
<dbReference type="GO" id="GO:0003677">
    <property type="term" value="F:DNA binding"/>
    <property type="evidence" value="ECO:0007669"/>
    <property type="project" value="UniProtKB-KW"/>
</dbReference>
<keyword evidence="1" id="KW-0238">DNA-binding</keyword>
<comment type="subcellular location">
    <subcellularLocation>
        <location evidence="1">Nucleus</location>
    </subcellularLocation>
</comment>
<protein>
    <recommendedName>
        <fullName evidence="1">Histone H2A</fullName>
    </recommendedName>
</protein>
<evidence type="ECO:0000313" key="4">
    <source>
        <dbReference type="Proteomes" id="UP000694544"/>
    </source>
</evidence>
<dbReference type="GO" id="GO:0046982">
    <property type="term" value="F:protein heterodimerization activity"/>
    <property type="evidence" value="ECO:0007669"/>
    <property type="project" value="InterPro"/>
</dbReference>
<evidence type="ECO:0000256" key="1">
    <source>
        <dbReference type="RuleBase" id="RU003767"/>
    </source>
</evidence>
<evidence type="ECO:0000256" key="2">
    <source>
        <dbReference type="SAM" id="MobiDB-lite"/>
    </source>
</evidence>
<dbReference type="GeneTree" id="ENSGT00940000163020"/>
<dbReference type="GO" id="GO:0030527">
    <property type="term" value="F:structural constituent of chromatin"/>
    <property type="evidence" value="ECO:0007669"/>
    <property type="project" value="InterPro"/>
</dbReference>
<reference evidence="3" key="2">
    <citation type="submission" date="2025-09" db="UniProtKB">
        <authorList>
            <consortium name="Ensembl"/>
        </authorList>
    </citation>
    <scope>IDENTIFICATION</scope>
</reference>
<dbReference type="SUPFAM" id="SSF47113">
    <property type="entry name" value="Histone-fold"/>
    <property type="match status" value="1"/>
</dbReference>
<dbReference type="GO" id="GO:0005634">
    <property type="term" value="C:nucleus"/>
    <property type="evidence" value="ECO:0007669"/>
    <property type="project" value="UniProtKB-SubCell"/>
</dbReference>
<dbReference type="InterPro" id="IPR009072">
    <property type="entry name" value="Histone-fold"/>
</dbReference>
<reference evidence="3" key="1">
    <citation type="submission" date="2025-08" db="UniProtKB">
        <authorList>
            <consortium name="Ensembl"/>
        </authorList>
    </citation>
    <scope>IDENTIFICATION</scope>
</reference>
<keyword evidence="1" id="KW-0544">Nucleosome core</keyword>
<dbReference type="PRINTS" id="PR00620">
    <property type="entry name" value="HISTONEH2A"/>
</dbReference>
<keyword evidence="1" id="KW-0539">Nucleus</keyword>
<accession>A0A8C6DFE4</accession>
<sequence>MPEKRGHQRSFGHHSRTTRAELSSVSHMEHLLRKGRYAQRVSSSAPVFLAAIIQDLMSKVLELAGNEAQNSGQSHITPKLVDMVVHNNALFSSFLGMTTISLVAPGPH</sequence>
<dbReference type="AlphaFoldDB" id="A0A8C6DFE4"/>
<dbReference type="SMART" id="SM00414">
    <property type="entry name" value="H2A"/>
    <property type="match status" value="1"/>
</dbReference>
<comment type="similarity">
    <text evidence="1">Belongs to the histone H2A family.</text>
</comment>
<dbReference type="GO" id="GO:0000786">
    <property type="term" value="C:nucleosome"/>
    <property type="evidence" value="ECO:0007669"/>
    <property type="project" value="UniProtKB-KW"/>
</dbReference>
<dbReference type="PANTHER" id="PTHR23430">
    <property type="entry name" value="HISTONE H2A"/>
    <property type="match status" value="1"/>
</dbReference>
<proteinExistence type="inferred from homology"/>
<keyword evidence="1" id="KW-0158">Chromosome</keyword>
<dbReference type="CDD" id="cd00074">
    <property type="entry name" value="HFD_H2A"/>
    <property type="match status" value="1"/>
</dbReference>
<dbReference type="Proteomes" id="UP000694544">
    <property type="component" value="Unplaced"/>
</dbReference>
<feature type="compositionally biased region" description="Basic residues" evidence="2">
    <location>
        <begin position="1"/>
        <end position="17"/>
    </location>
</feature>
<dbReference type="Gene3D" id="1.10.20.10">
    <property type="entry name" value="Histone, subunit A"/>
    <property type="match status" value="1"/>
</dbReference>
<comment type="subunit">
    <text evidence="1">The nucleosome is a histone octamer containing two molecules each of H2A, H2B, H3 and H4 assembled in one H3-H4 heterotetramer and two H2A-H2B heterodimers. The octamer wraps approximately 147 bp of DNA.</text>
</comment>
<name>A0A8C6DFE4_MOSMO</name>
<dbReference type="Ensembl" id="ENSMMST00000014828.1">
    <property type="protein sequence ID" value="ENSMMSP00000013425.1"/>
    <property type="gene ID" value="ENSMMSG00000010277.1"/>
</dbReference>
<organism evidence="3 4">
    <name type="scientific">Moschus moschiferus</name>
    <name type="common">Siberian musk deer</name>
    <name type="synonym">Moschus sibiricus</name>
    <dbReference type="NCBI Taxonomy" id="68415"/>
    <lineage>
        <taxon>Eukaryota</taxon>
        <taxon>Metazoa</taxon>
        <taxon>Chordata</taxon>
        <taxon>Craniata</taxon>
        <taxon>Vertebrata</taxon>
        <taxon>Euteleostomi</taxon>
        <taxon>Mammalia</taxon>
        <taxon>Eutheria</taxon>
        <taxon>Laurasiatheria</taxon>
        <taxon>Artiodactyla</taxon>
        <taxon>Ruminantia</taxon>
        <taxon>Pecora</taxon>
        <taxon>Moschidae</taxon>
        <taxon>Moschus</taxon>
    </lineage>
</organism>
<dbReference type="InterPro" id="IPR002119">
    <property type="entry name" value="Histone_H2A"/>
</dbReference>
<keyword evidence="4" id="KW-1185">Reference proteome</keyword>
<evidence type="ECO:0000313" key="3">
    <source>
        <dbReference type="Ensembl" id="ENSMMSP00000013425.1"/>
    </source>
</evidence>